<dbReference type="Proteomes" id="UP000288052">
    <property type="component" value="Unassembled WGS sequence"/>
</dbReference>
<sequence length="906" mass="97548">MRPLAAFTVVCATLALMLLPVNLRQAQAATVALDERNVQLSLFTDADGAINGEFTTAQHDTIAAQLSQKVLDGASVTRVIAVRAQFVQDSGANYPYSATNQYQGQFLFKPTPALTSLAVTGTSQWHLIKVNGPENAAGWVWNTLSDTQIRNRIGNATNWNLPDTNALSIHATQITDGTTTADDDALASAQDPDMTWPGVYLIVETGQPDESRPDDPGTVGADGLEFQESALSSLDQTLTARAKAYNQQTLQYRATRVRFVDPDTKQPITAAPDATFKDGSFSVDYSGNPIARQATKTTSAWEIVSLSATSAQNKQRWYWNTDDDDVLLARIAQDGTTAKKVPAANVDIQLNANGDLLSYKVTGVEQPGIYMAIEHGTKDDTTKPPTGGDSSTGKVYYGFAYGPSRYDITLGLADREITDDIATDPTQYLPGFCYNASYSTPVYQLGDYTASKAQFKFTKTSGEAPFYDLVAHPEWLASPYKERVEAAPTNEAKGALMHAWMKTIIHTAYGTDFQSQNQLDDALLRRTVGLAIHLITDGNMPGGDDIATGWNSELNAPVLPYARQLLATAQNVTSPDQAPGDDQVRVTMYAAEDNDDKTNDNSKVQNILTYLLPVQFRKVDVNGKDLAGAHLSVTDAQGNPVKDVDGNEVAAWDSDGTTKSIYLPAGTYRFREETAPNGYQKVEDFTFSVTNTGKTTLEQTVDGVAAHNNGYVVTDEGSPQPQSGSFTLHKRDAADHTRAIDGARFQLWRTATDATDTIPGTNGVHGTMVTETTAAQGNAQFTDVAAGEYYLIESQAPDGYTQLSAPIQLTMADQGNGQPPVMHIDATGGYDGPQTSNASDIAQIVTDDGTPITEGSIIEVYNKQQLASLPLTGLSSGLVAWILVGVFLVFALSAVGLALLIRRRAE</sequence>
<dbReference type="Pfam" id="PF17802">
    <property type="entry name" value="SpaA"/>
    <property type="match status" value="2"/>
</dbReference>
<evidence type="ECO:0000256" key="1">
    <source>
        <dbReference type="ARBA" id="ARBA00007257"/>
    </source>
</evidence>
<evidence type="ECO:0000259" key="8">
    <source>
        <dbReference type="PROSITE" id="PS50847"/>
    </source>
</evidence>
<reference evidence="9 10" key="1">
    <citation type="submission" date="2018-09" db="EMBL/GenBank/DDBJ databases">
        <title>Characterization of the phylogenetic diversity of five novel species belonging to the genus Bifidobacterium.</title>
        <authorList>
            <person name="Lugli G.A."/>
            <person name="Duranti S."/>
            <person name="Milani C."/>
        </authorList>
    </citation>
    <scope>NUCLEOTIDE SEQUENCE [LARGE SCALE GENOMIC DNA]</scope>
    <source>
        <strain evidence="9 10">2020B</strain>
    </source>
</reference>
<evidence type="ECO:0000256" key="5">
    <source>
        <dbReference type="ARBA" id="ARBA00023088"/>
    </source>
</evidence>
<dbReference type="PANTHER" id="PTHR36108">
    <property type="entry name" value="COLOSSIN-B-RELATED"/>
    <property type="match status" value="1"/>
</dbReference>
<organism evidence="9 10">
    <name type="scientific">Bifidobacterium castoris</name>
    <dbReference type="NCBI Taxonomy" id="2306972"/>
    <lineage>
        <taxon>Bacteria</taxon>
        <taxon>Bacillati</taxon>
        <taxon>Actinomycetota</taxon>
        <taxon>Actinomycetes</taxon>
        <taxon>Bifidobacteriales</taxon>
        <taxon>Bifidobacteriaceae</taxon>
        <taxon>Bifidobacterium</taxon>
    </lineage>
</organism>
<keyword evidence="2" id="KW-0134">Cell wall</keyword>
<keyword evidence="6" id="KW-0812">Transmembrane</keyword>
<name>A0A430F6Z0_9BIFI</name>
<feature type="domain" description="Gram-positive cocci surface proteins LPxTG" evidence="8">
    <location>
        <begin position="869"/>
        <end position="906"/>
    </location>
</feature>
<dbReference type="InterPro" id="IPR013783">
    <property type="entry name" value="Ig-like_fold"/>
</dbReference>
<dbReference type="PROSITE" id="PS50847">
    <property type="entry name" value="GRAM_POS_ANCHORING"/>
    <property type="match status" value="1"/>
</dbReference>
<dbReference type="InterPro" id="IPR041033">
    <property type="entry name" value="SpaA_PFL_dom_1"/>
</dbReference>
<feature type="transmembrane region" description="Helical" evidence="6">
    <location>
        <begin position="878"/>
        <end position="901"/>
    </location>
</feature>
<dbReference type="EMBL" id="QXGI01000003">
    <property type="protein sequence ID" value="RSX48695.1"/>
    <property type="molecule type" value="Genomic_DNA"/>
</dbReference>
<dbReference type="SUPFAM" id="SSF117074">
    <property type="entry name" value="Hypothetical protein PA1324"/>
    <property type="match status" value="1"/>
</dbReference>
<keyword evidence="3" id="KW-0964">Secreted</keyword>
<comment type="similarity">
    <text evidence="1">Belongs to the serine-aspartate repeat-containing protein (SDr) family.</text>
</comment>
<comment type="caution">
    <text evidence="9">The sequence shown here is derived from an EMBL/GenBank/DDBJ whole genome shotgun (WGS) entry which is preliminary data.</text>
</comment>
<protein>
    <submittedName>
        <fullName evidence="9">Fibronectin binding protein</fullName>
    </submittedName>
</protein>
<accession>A0A430F6Z0</accession>
<evidence type="ECO:0000256" key="7">
    <source>
        <dbReference type="SAM" id="SignalP"/>
    </source>
</evidence>
<evidence type="ECO:0000256" key="2">
    <source>
        <dbReference type="ARBA" id="ARBA00022512"/>
    </source>
</evidence>
<proteinExistence type="inferred from homology"/>
<feature type="chain" id="PRO_5019055818" evidence="7">
    <location>
        <begin position="29"/>
        <end position="906"/>
    </location>
</feature>
<evidence type="ECO:0000256" key="4">
    <source>
        <dbReference type="ARBA" id="ARBA00022729"/>
    </source>
</evidence>
<keyword evidence="6" id="KW-1133">Transmembrane helix</keyword>
<keyword evidence="5" id="KW-0572">Peptidoglycan-anchor</keyword>
<keyword evidence="6" id="KW-0472">Membrane</keyword>
<dbReference type="InterPro" id="IPR019931">
    <property type="entry name" value="LPXTG_anchor"/>
</dbReference>
<feature type="signal peptide" evidence="7">
    <location>
        <begin position="1"/>
        <end position="28"/>
    </location>
</feature>
<evidence type="ECO:0000313" key="9">
    <source>
        <dbReference type="EMBL" id="RSX48695.1"/>
    </source>
</evidence>
<gene>
    <name evidence="9" type="ORF">D2E22_0833</name>
</gene>
<dbReference type="Gene3D" id="2.60.40.10">
    <property type="entry name" value="Immunoglobulins"/>
    <property type="match status" value="2"/>
</dbReference>
<keyword evidence="10" id="KW-1185">Reference proteome</keyword>
<dbReference type="GO" id="GO:0005975">
    <property type="term" value="P:carbohydrate metabolic process"/>
    <property type="evidence" value="ECO:0007669"/>
    <property type="project" value="UniProtKB-ARBA"/>
</dbReference>
<keyword evidence="4 7" id="KW-0732">Signal</keyword>
<evidence type="ECO:0000256" key="6">
    <source>
        <dbReference type="SAM" id="Phobius"/>
    </source>
</evidence>
<dbReference type="AlphaFoldDB" id="A0A430F6Z0"/>
<evidence type="ECO:0000313" key="10">
    <source>
        <dbReference type="Proteomes" id="UP000288052"/>
    </source>
</evidence>
<dbReference type="PANTHER" id="PTHR36108:SF13">
    <property type="entry name" value="COLOSSIN-B-RELATED"/>
    <property type="match status" value="1"/>
</dbReference>
<evidence type="ECO:0000256" key="3">
    <source>
        <dbReference type="ARBA" id="ARBA00022525"/>
    </source>
</evidence>